<dbReference type="AlphaFoldDB" id="H1XVH9"/>
<dbReference type="InParanoid" id="H1XVH9"/>
<comment type="function">
    <text evidence="5">Forms part of the polypeptide exit tunnel.</text>
</comment>
<dbReference type="InterPro" id="IPR023574">
    <property type="entry name" value="Ribosomal_uL4_dom_sf"/>
</dbReference>
<dbReference type="FunCoup" id="H1XVH9">
    <property type="interactions" value="648"/>
</dbReference>
<dbReference type="NCBIfam" id="TIGR03953">
    <property type="entry name" value="rplD_bact"/>
    <property type="match status" value="1"/>
</dbReference>
<dbReference type="STRING" id="880073.Cabys_903"/>
<evidence type="ECO:0000256" key="5">
    <source>
        <dbReference type="HAMAP-Rule" id="MF_01328"/>
    </source>
</evidence>
<feature type="region of interest" description="Disordered" evidence="6">
    <location>
        <begin position="46"/>
        <end position="75"/>
    </location>
</feature>
<evidence type="ECO:0000256" key="6">
    <source>
        <dbReference type="SAM" id="MobiDB-lite"/>
    </source>
</evidence>
<dbReference type="KEGG" id="caby:Cabys_903"/>
<dbReference type="Gene3D" id="3.40.1370.10">
    <property type="match status" value="1"/>
</dbReference>
<evidence type="ECO:0000256" key="3">
    <source>
        <dbReference type="ARBA" id="ARBA00023274"/>
    </source>
</evidence>
<keyword evidence="5" id="KW-0699">rRNA-binding</keyword>
<dbReference type="Pfam" id="PF00573">
    <property type="entry name" value="Ribosomal_L4"/>
    <property type="match status" value="1"/>
</dbReference>
<dbReference type="Proteomes" id="UP000183868">
    <property type="component" value="Chromosome"/>
</dbReference>
<keyword evidence="5" id="KW-0694">RNA-binding</keyword>
<dbReference type="GO" id="GO:0003735">
    <property type="term" value="F:structural constituent of ribosome"/>
    <property type="evidence" value="ECO:0007669"/>
    <property type="project" value="InterPro"/>
</dbReference>
<comment type="subunit">
    <text evidence="5">Part of the 50S ribosomal subunit.</text>
</comment>
<reference evidence="8 9" key="1">
    <citation type="submission" date="2011-09" db="EMBL/GenBank/DDBJ databases">
        <title>The permanent draft genome of Caldithrix abyssi DSM 13497.</title>
        <authorList>
            <consortium name="US DOE Joint Genome Institute (JGI-PGF)"/>
            <person name="Lucas S."/>
            <person name="Han J."/>
            <person name="Lapidus A."/>
            <person name="Bruce D."/>
            <person name="Goodwin L."/>
            <person name="Pitluck S."/>
            <person name="Peters L."/>
            <person name="Kyrpides N."/>
            <person name="Mavromatis K."/>
            <person name="Ivanova N."/>
            <person name="Mikhailova N."/>
            <person name="Chertkov O."/>
            <person name="Detter J.C."/>
            <person name="Tapia R."/>
            <person name="Han C."/>
            <person name="Land M."/>
            <person name="Hauser L."/>
            <person name="Markowitz V."/>
            <person name="Cheng J.-F."/>
            <person name="Hugenholtz P."/>
            <person name="Woyke T."/>
            <person name="Wu D."/>
            <person name="Spring S."/>
            <person name="Brambilla E."/>
            <person name="Klenk H.-P."/>
            <person name="Eisen J.A."/>
        </authorList>
    </citation>
    <scope>NUCLEOTIDE SEQUENCE [LARGE SCALE GENOMIC DNA]</scope>
    <source>
        <strain evidence="8 9">DSM 13497</strain>
    </source>
</reference>
<dbReference type="InterPro" id="IPR002136">
    <property type="entry name" value="Ribosomal_uL4"/>
</dbReference>
<dbReference type="HOGENOM" id="CLU_041575_5_2_0"/>
<dbReference type="eggNOG" id="COG0088">
    <property type="taxonomic scope" value="Bacteria"/>
</dbReference>
<dbReference type="PaxDb" id="880073-Calab_2127"/>
<dbReference type="HAMAP" id="MF_01328_B">
    <property type="entry name" value="Ribosomal_uL4_B"/>
    <property type="match status" value="1"/>
</dbReference>
<dbReference type="InterPro" id="IPR013005">
    <property type="entry name" value="Ribosomal_uL4-like"/>
</dbReference>
<dbReference type="GO" id="GO:0005840">
    <property type="term" value="C:ribosome"/>
    <property type="evidence" value="ECO:0007669"/>
    <property type="project" value="UniProtKB-KW"/>
</dbReference>
<comment type="similarity">
    <text evidence="1 5">Belongs to the universal ribosomal protein uL4 family.</text>
</comment>
<evidence type="ECO:0000313" key="9">
    <source>
        <dbReference type="Proteomes" id="UP000004671"/>
    </source>
</evidence>
<dbReference type="PANTHER" id="PTHR10746:SF6">
    <property type="entry name" value="LARGE RIBOSOMAL SUBUNIT PROTEIN UL4M"/>
    <property type="match status" value="1"/>
</dbReference>
<sequence>MKVSVYGIDGQKTNTSVELNDAVFGIKPNDHVIWLDVKAILANRRQGTHATKNRSAVAGGGKKPFRQKGTGRARQGTIRAPHMVGGGRVFGPHPRDYSQKVNKKVKQLARRSALSYKAKENKILVVQDFNYEKPSTKNMVNLLSNLNLEGKKVLICTSEYAPTLVKSAANLYQVEVRESVTFSTYDVLKADTVIFQEGAVKKVNEVLAK</sequence>
<dbReference type="EMBL" id="CM001402">
    <property type="protein sequence ID" value="EHO41737.1"/>
    <property type="molecule type" value="Genomic_DNA"/>
</dbReference>
<dbReference type="PANTHER" id="PTHR10746">
    <property type="entry name" value="50S RIBOSOMAL PROTEIN L4"/>
    <property type="match status" value="1"/>
</dbReference>
<dbReference type="OrthoDB" id="9803201at2"/>
<evidence type="ECO:0000313" key="10">
    <source>
        <dbReference type="Proteomes" id="UP000183868"/>
    </source>
</evidence>
<dbReference type="SUPFAM" id="SSF52166">
    <property type="entry name" value="Ribosomal protein L4"/>
    <property type="match status" value="1"/>
</dbReference>
<evidence type="ECO:0000313" key="7">
    <source>
        <dbReference type="EMBL" id="APF17654.1"/>
    </source>
</evidence>
<evidence type="ECO:0000256" key="2">
    <source>
        <dbReference type="ARBA" id="ARBA00022980"/>
    </source>
</evidence>
<dbReference type="GO" id="GO:1990904">
    <property type="term" value="C:ribonucleoprotein complex"/>
    <property type="evidence" value="ECO:0007669"/>
    <property type="project" value="UniProtKB-KW"/>
</dbReference>
<keyword evidence="3 5" id="KW-0687">Ribonucleoprotein</keyword>
<keyword evidence="9" id="KW-1185">Reference proteome</keyword>
<gene>
    <name evidence="5 7" type="primary">rplD</name>
    <name evidence="7" type="ORF">Cabys_903</name>
    <name evidence="8" type="ORF">Calab_2127</name>
</gene>
<dbReference type="EMBL" id="CP018099">
    <property type="protein sequence ID" value="APF17654.1"/>
    <property type="molecule type" value="Genomic_DNA"/>
</dbReference>
<accession>H1XVH9</accession>
<evidence type="ECO:0000256" key="1">
    <source>
        <dbReference type="ARBA" id="ARBA00010528"/>
    </source>
</evidence>
<evidence type="ECO:0000256" key="4">
    <source>
        <dbReference type="ARBA" id="ARBA00035244"/>
    </source>
</evidence>
<organism evidence="8 9">
    <name type="scientific">Caldithrix abyssi DSM 13497</name>
    <dbReference type="NCBI Taxonomy" id="880073"/>
    <lineage>
        <taxon>Bacteria</taxon>
        <taxon>Pseudomonadati</taxon>
        <taxon>Calditrichota</taxon>
        <taxon>Calditrichia</taxon>
        <taxon>Calditrichales</taxon>
        <taxon>Calditrichaceae</taxon>
        <taxon>Caldithrix</taxon>
    </lineage>
</organism>
<protein>
    <recommendedName>
        <fullName evidence="4 5">Large ribosomal subunit protein uL4</fullName>
    </recommendedName>
</protein>
<name>H1XVH9_CALAY</name>
<keyword evidence="2 5" id="KW-0689">Ribosomal protein</keyword>
<proteinExistence type="inferred from homology"/>
<dbReference type="GO" id="GO:0006412">
    <property type="term" value="P:translation"/>
    <property type="evidence" value="ECO:0007669"/>
    <property type="project" value="UniProtKB-UniRule"/>
</dbReference>
<dbReference type="Proteomes" id="UP000004671">
    <property type="component" value="Chromosome"/>
</dbReference>
<dbReference type="GO" id="GO:0019843">
    <property type="term" value="F:rRNA binding"/>
    <property type="evidence" value="ECO:0007669"/>
    <property type="project" value="UniProtKB-UniRule"/>
</dbReference>
<comment type="function">
    <text evidence="5">One of the primary rRNA binding proteins, this protein initially binds near the 5'-end of the 23S rRNA. It is important during the early stages of 50S assembly. It makes multiple contacts with different domains of the 23S rRNA in the assembled 50S subunit and ribosome.</text>
</comment>
<reference evidence="7 10" key="2">
    <citation type="submission" date="2016-11" db="EMBL/GenBank/DDBJ databases">
        <title>Genomic analysis of Caldithrix abyssi and proposal of a novel bacterial phylum Caldithrichaeota.</title>
        <authorList>
            <person name="Kublanov I."/>
            <person name="Sigalova O."/>
            <person name="Gavrilov S."/>
            <person name="Lebedinsky A."/>
            <person name="Ivanova N."/>
            <person name="Daum C."/>
            <person name="Reddy T."/>
            <person name="Klenk H.P."/>
            <person name="Goker M."/>
            <person name="Reva O."/>
            <person name="Miroshnichenko M."/>
            <person name="Kyprides N."/>
            <person name="Woyke T."/>
            <person name="Gelfand M."/>
        </authorList>
    </citation>
    <scope>NUCLEOTIDE SEQUENCE [LARGE SCALE GENOMIC DNA]</scope>
    <source>
        <strain evidence="7 10">LF13</strain>
    </source>
</reference>
<dbReference type="RefSeq" id="WP_006928912.1">
    <property type="nucleotide sequence ID" value="NZ_CM001402.1"/>
</dbReference>
<evidence type="ECO:0000313" key="8">
    <source>
        <dbReference type="EMBL" id="EHO41737.1"/>
    </source>
</evidence>